<dbReference type="GO" id="GO:0005829">
    <property type="term" value="C:cytosol"/>
    <property type="evidence" value="ECO:0007669"/>
    <property type="project" value="TreeGrafter"/>
</dbReference>
<dbReference type="PROSITE" id="PS51755">
    <property type="entry name" value="OMPR_PHOB"/>
    <property type="match status" value="1"/>
</dbReference>
<proteinExistence type="predicted"/>
<dbReference type="PANTHER" id="PTHR48111:SF1">
    <property type="entry name" value="TWO-COMPONENT RESPONSE REGULATOR ORR33"/>
    <property type="match status" value="1"/>
</dbReference>
<evidence type="ECO:0000256" key="5">
    <source>
        <dbReference type="ARBA" id="ARBA00023163"/>
    </source>
</evidence>
<dbReference type="GO" id="GO:0000976">
    <property type="term" value="F:transcription cis-regulatory region binding"/>
    <property type="evidence" value="ECO:0007669"/>
    <property type="project" value="TreeGrafter"/>
</dbReference>
<evidence type="ECO:0000256" key="1">
    <source>
        <dbReference type="ARBA" id="ARBA00022553"/>
    </source>
</evidence>
<evidence type="ECO:0000256" key="2">
    <source>
        <dbReference type="ARBA" id="ARBA00023012"/>
    </source>
</evidence>
<dbReference type="InterPro" id="IPR011006">
    <property type="entry name" value="CheY-like_superfamily"/>
</dbReference>
<gene>
    <name evidence="10" type="ORF">DMP07_07290</name>
</gene>
<dbReference type="InterPro" id="IPR016032">
    <property type="entry name" value="Sig_transdc_resp-reg_C-effctor"/>
</dbReference>
<dbReference type="SUPFAM" id="SSF52172">
    <property type="entry name" value="CheY-like"/>
    <property type="match status" value="1"/>
</dbReference>
<dbReference type="Pfam" id="PF00486">
    <property type="entry name" value="Trans_reg_C"/>
    <property type="match status" value="1"/>
</dbReference>
<evidence type="ECO:0000256" key="4">
    <source>
        <dbReference type="ARBA" id="ARBA00023125"/>
    </source>
</evidence>
<keyword evidence="1 6" id="KW-0597">Phosphoprotein</keyword>
<dbReference type="SUPFAM" id="SSF46894">
    <property type="entry name" value="C-terminal effector domain of the bipartite response regulators"/>
    <property type="match status" value="1"/>
</dbReference>
<dbReference type="RefSeq" id="WP_123198496.1">
    <property type="nucleotide sequence ID" value="NZ_QICB01000006.1"/>
</dbReference>
<feature type="domain" description="OmpR/PhoB-type" evidence="9">
    <location>
        <begin position="142"/>
        <end position="242"/>
    </location>
</feature>
<dbReference type="CDD" id="cd00383">
    <property type="entry name" value="trans_reg_C"/>
    <property type="match status" value="1"/>
</dbReference>
<dbReference type="GO" id="GO:0032993">
    <property type="term" value="C:protein-DNA complex"/>
    <property type="evidence" value="ECO:0007669"/>
    <property type="project" value="TreeGrafter"/>
</dbReference>
<dbReference type="InterPro" id="IPR001789">
    <property type="entry name" value="Sig_transdc_resp-reg_receiver"/>
</dbReference>
<accession>A0A3N0AE58</accession>
<dbReference type="AlphaFoldDB" id="A0A3N0AE58"/>
<evidence type="ECO:0000259" key="8">
    <source>
        <dbReference type="PROSITE" id="PS50110"/>
    </source>
</evidence>
<dbReference type="InterPro" id="IPR039420">
    <property type="entry name" value="WalR-like"/>
</dbReference>
<dbReference type="OrthoDB" id="9775518at2"/>
<keyword evidence="3" id="KW-0805">Transcription regulation</keyword>
<dbReference type="InterPro" id="IPR001867">
    <property type="entry name" value="OmpR/PhoB-type_DNA-bd"/>
</dbReference>
<comment type="caution">
    <text evidence="10">The sequence shown here is derived from an EMBL/GenBank/DDBJ whole genome shotgun (WGS) entry which is preliminary data.</text>
</comment>
<feature type="modified residue" description="4-aspartylphosphate" evidence="6">
    <location>
        <position position="67"/>
    </location>
</feature>
<sequence>MEHSRQGIAASGDAPRRRVLVCDDEREIADMVVSLMGREGFVCTVCYDPLSALDAMRRNAADLAILDIMMPGMDGYELARRIRTFSNVPLIFLSAKDEEVDSVLGFAVGADDYVTKPFRPRELAMRVRACLRRASMPAAAADGTLRMRGVELDPRTHEASLHGEPLSLTPKEFALLRALMEAGGSPRSAAELFECVWNERPDAAASNTVMVHVRHLRKKLAAIDTSTEFIATVWGVGYRMNAE</sequence>
<keyword evidence="5" id="KW-0804">Transcription</keyword>
<dbReference type="Pfam" id="PF00072">
    <property type="entry name" value="Response_reg"/>
    <property type="match status" value="1"/>
</dbReference>
<evidence type="ECO:0000256" key="7">
    <source>
        <dbReference type="PROSITE-ProRule" id="PRU01091"/>
    </source>
</evidence>
<dbReference type="GO" id="GO:0000156">
    <property type="term" value="F:phosphorelay response regulator activity"/>
    <property type="evidence" value="ECO:0007669"/>
    <property type="project" value="TreeGrafter"/>
</dbReference>
<evidence type="ECO:0000313" key="11">
    <source>
        <dbReference type="Proteomes" id="UP000267368"/>
    </source>
</evidence>
<dbReference type="EMBL" id="QICB01000006">
    <property type="protein sequence ID" value="RNL19144.1"/>
    <property type="molecule type" value="Genomic_DNA"/>
</dbReference>
<dbReference type="SMART" id="SM00862">
    <property type="entry name" value="Trans_reg_C"/>
    <property type="match status" value="1"/>
</dbReference>
<feature type="DNA-binding region" description="OmpR/PhoB-type" evidence="7">
    <location>
        <begin position="142"/>
        <end position="242"/>
    </location>
</feature>
<name>A0A3N0AE58_9ACTN</name>
<dbReference type="Gene3D" id="6.10.250.690">
    <property type="match status" value="1"/>
</dbReference>
<dbReference type="Gene3D" id="3.40.50.2300">
    <property type="match status" value="1"/>
</dbReference>
<evidence type="ECO:0000256" key="3">
    <source>
        <dbReference type="ARBA" id="ARBA00023015"/>
    </source>
</evidence>
<evidence type="ECO:0000256" key="6">
    <source>
        <dbReference type="PROSITE-ProRule" id="PRU00169"/>
    </source>
</evidence>
<keyword evidence="4 7" id="KW-0238">DNA-binding</keyword>
<dbReference type="SMART" id="SM00448">
    <property type="entry name" value="REC"/>
    <property type="match status" value="1"/>
</dbReference>
<dbReference type="CDD" id="cd17574">
    <property type="entry name" value="REC_OmpR"/>
    <property type="match status" value="1"/>
</dbReference>
<keyword evidence="2" id="KW-0902">Two-component regulatory system</keyword>
<dbReference type="GO" id="GO:0006355">
    <property type="term" value="P:regulation of DNA-templated transcription"/>
    <property type="evidence" value="ECO:0007669"/>
    <property type="project" value="InterPro"/>
</dbReference>
<keyword evidence="11" id="KW-1185">Reference proteome</keyword>
<dbReference type="PROSITE" id="PS50110">
    <property type="entry name" value="RESPONSE_REGULATORY"/>
    <property type="match status" value="1"/>
</dbReference>
<dbReference type="Proteomes" id="UP000267368">
    <property type="component" value="Unassembled WGS sequence"/>
</dbReference>
<dbReference type="InterPro" id="IPR036388">
    <property type="entry name" value="WH-like_DNA-bd_sf"/>
</dbReference>
<dbReference type="PANTHER" id="PTHR48111">
    <property type="entry name" value="REGULATOR OF RPOS"/>
    <property type="match status" value="1"/>
</dbReference>
<reference evidence="11" key="1">
    <citation type="submission" date="2018-05" db="EMBL/GenBank/DDBJ databases">
        <title>Genome Sequencing of selected type strains of the family Eggerthellaceae.</title>
        <authorList>
            <person name="Danylec N."/>
            <person name="Stoll D.A."/>
            <person name="Doetsch A."/>
            <person name="Huch M."/>
        </authorList>
    </citation>
    <scope>NUCLEOTIDE SEQUENCE [LARGE SCALE GENOMIC DNA]</scope>
    <source>
        <strain evidence="11">DSM 17537</strain>
    </source>
</reference>
<feature type="domain" description="Response regulatory" evidence="8">
    <location>
        <begin position="18"/>
        <end position="131"/>
    </location>
</feature>
<organism evidence="10 11">
    <name type="scientific">Slackia faecicanis</name>
    <dbReference type="NCBI Taxonomy" id="255723"/>
    <lineage>
        <taxon>Bacteria</taxon>
        <taxon>Bacillati</taxon>
        <taxon>Actinomycetota</taxon>
        <taxon>Coriobacteriia</taxon>
        <taxon>Eggerthellales</taxon>
        <taxon>Eggerthellaceae</taxon>
        <taxon>Slackia</taxon>
    </lineage>
</organism>
<evidence type="ECO:0000313" key="10">
    <source>
        <dbReference type="EMBL" id="RNL19144.1"/>
    </source>
</evidence>
<dbReference type="Gene3D" id="1.10.10.10">
    <property type="entry name" value="Winged helix-like DNA-binding domain superfamily/Winged helix DNA-binding domain"/>
    <property type="match status" value="1"/>
</dbReference>
<protein>
    <submittedName>
        <fullName evidence="10">DNA-binding response regulator</fullName>
    </submittedName>
</protein>
<evidence type="ECO:0000259" key="9">
    <source>
        <dbReference type="PROSITE" id="PS51755"/>
    </source>
</evidence>